<dbReference type="InterPro" id="IPR001320">
    <property type="entry name" value="Iontro_rcpt_C"/>
</dbReference>
<gene>
    <name evidence="29" type="primary">GRIN2BB</name>
</gene>
<feature type="compositionally biased region" description="Polar residues" evidence="26">
    <location>
        <begin position="1208"/>
        <end position="1224"/>
    </location>
</feature>
<evidence type="ECO:0000256" key="15">
    <source>
        <dbReference type="ARBA" id="ARBA00023286"/>
    </source>
</evidence>
<evidence type="ECO:0000256" key="20">
    <source>
        <dbReference type="ARBA" id="ARBA00036634"/>
    </source>
</evidence>
<dbReference type="SUPFAM" id="SSF53850">
    <property type="entry name" value="Periplasmic binding protein-like II"/>
    <property type="match status" value="1"/>
</dbReference>
<name>A0A1A8F7K9_9TELE</name>
<keyword evidence="15 25" id="KW-1071">Ligand-gated ion channel</keyword>
<keyword evidence="6" id="KW-0460">Magnesium</keyword>
<feature type="transmembrane region" description="Helical" evidence="25">
    <location>
        <begin position="732"/>
        <end position="757"/>
    </location>
</feature>
<sequence length="1618" mass="177312">MFKGPHLNSSKMLASLHSSPPHLQDKPLVSPSSTQQCLPSSDQPSLHPHPQPRLTLPFLSLYFSLLLLSIVLLPVCESRRGGGQGSGPGGAQGGQGGQRGGSSQRIPVLPPQYSPGLPVLPSNPKLINSLSIAVILVGNSSEVTVGAGLEKEDFLHIPYPPKVEVVTMNETDPKSIINRICAQMTRNMLQGVVFGDDTDQEAIAQILDFISAQTHLPILGIRGGSSMVMAAKDDHTMFFQFGPSIEQQASVMLNIMEEYDWYIFSIVTTYYPGHEDFVNKIRSTIENSFVGWELEEVLLLDMSMDDHNHGDSKIQNQMKKLQSPVILLYCTKEEATTIFEVAHSVGLTGYGFTWIVPSLVAGDADHVPSVFPIGLISVSYDEWDYNTEARVRDAVAVIATATSTMMLDRGPHTQLKSSCLGTPDKKGSSVGYSKEILKYLMNVTFEGRNLSFSEKGHQMFPKLVIILLDKDRQWDRVGKWERGILTMRYHVWPRFELYSDVAERDDHLSIVTLEEAPFVIVEDVDPLSGTCMRNTVPCRKQLKLSNHTGDSGIYIKRCCKGFCIDILKKIAKSVKFTYDLYLVTNGKHGKKVNGTWNGMVGEVVAKNAHMAVGSLTINEERSEVIDFSVPFIETGISVMVSRSNGTVSPSAFLEPFSADVWVMMFVMLLIVSAVAVFVFEYVSPVGYNRCLADGREPGGPSFTIGKAIWLLWGLVFNNSVPVQNPKGTTSKIMVSVWAFFAVIFLASYTANLAAFMIQEEYVDQVSGLSDKKFQKPNEFSPPFRFGTVPNGSTERNIRNNYRDMHAYMTSFHQKNVDEALYSLKTGKLDAFIYDAAVLNYMAGRDEGCKLVTIGSGKVFASTGYGIAIQKDSGWKRAVDLAILMLFGDGEMEELEAQWLTGICHNEKNEVMSSQLDVDNMAGVFYMLATAMGLSILTFISEHLFYWRLRYCFTGVCSGSPGMLFTISRGIWSCIHGVHIDMKKKAPELDFSPQANMLHLLKSAKSIAMSSPKRNTVLLQPSILDMMSGKGNSLHSLPQKGPGLYSNAAGPQAFLSLSGRHKNHLNNAAPFPGQQQVPAHPTSPNKPQLSITNDNGKNRLPGPAISASKPRALWKKSVETLKTQPSVTSQGPSPTPPSGSGPSTMKSQRYLPEDPQHSDMSECSSRPPSHKDSDSMAARGGFKPINQLRKRGGGGGGSGGGGTKIYSIDSDQGSLQSGPPYQRDSQGGGDDHSYPPDLFPPESTYSHSHQSDAPIMQLSASLLHHSHSAEADLHSLKDKKYSTYTHSSGKDKSGSSFDAPGGGLGTQGSRPGHCRTCLTKLGGFSGLYTVRSPQTRCDACAHLGNLYDISEDHLHSHYSSTHPHSGDIFTHYHPQSELGLVGEGDGLISHFEPTPSSPSPIPTPSSAQHLQLSRQHSYENMLPDGIPELQSQPHTHMRGLSLPDRDRDRELTLDDGAYANVLTMRSDRPYSSRSPPSPSPSHHHSLDTPMPLPRRSKSLLPDRPSHNPFMQSTPGTAQRDPASQAAARMPQRSSTHELYKQRMPMTLTLGNHGSHLINQHGGHVDQQVFYPQQEPPVVAYMVPPAAAQPMSYVTAPRASSAGGNRPRLYRRMPSIESDV</sequence>
<keyword evidence="9 25" id="KW-0406">Ion transport</keyword>
<dbReference type="Gene3D" id="3.40.190.10">
    <property type="entry name" value="Periplasmic binding protein-like II"/>
    <property type="match status" value="2"/>
</dbReference>
<evidence type="ECO:0000256" key="6">
    <source>
        <dbReference type="ARBA" id="ARBA00022842"/>
    </source>
</evidence>
<feature type="compositionally biased region" description="Basic and acidic residues" evidence="26">
    <location>
        <begin position="1150"/>
        <end position="1159"/>
    </location>
</feature>
<evidence type="ECO:0000256" key="8">
    <source>
        <dbReference type="ARBA" id="ARBA00023018"/>
    </source>
</evidence>
<evidence type="ECO:0000256" key="12">
    <source>
        <dbReference type="ARBA" id="ARBA00023170"/>
    </source>
</evidence>
<evidence type="ECO:0000256" key="3">
    <source>
        <dbReference type="ARBA" id="ARBA00022692"/>
    </source>
</evidence>
<keyword evidence="5" id="KW-0106">Calcium</keyword>
<keyword evidence="4" id="KW-0732">Signal</keyword>
<keyword evidence="2 25" id="KW-1003">Cell membrane</keyword>
<evidence type="ECO:0000256" key="26">
    <source>
        <dbReference type="SAM" id="MobiDB-lite"/>
    </source>
</evidence>
<keyword evidence="14 25" id="KW-0628">Postsynaptic cell membrane</keyword>
<feature type="transmembrane region" description="Helical" evidence="25">
    <location>
        <begin position="951"/>
        <end position="971"/>
    </location>
</feature>
<feature type="disulfide bond" evidence="24">
    <location>
        <begin position="848"/>
        <end position="903"/>
    </location>
</feature>
<evidence type="ECO:0000256" key="23">
    <source>
        <dbReference type="PIRSR" id="PIRSR601508-2"/>
    </source>
</evidence>
<keyword evidence="16 25" id="KW-0407">Ion channel</keyword>
<dbReference type="Pfam" id="PF00060">
    <property type="entry name" value="Lig_chan"/>
    <property type="match status" value="1"/>
</dbReference>
<feature type="compositionally biased region" description="Low complexity" evidence="26">
    <location>
        <begin position="1122"/>
        <end position="1131"/>
    </location>
</feature>
<keyword evidence="8 25" id="KW-0770">Synapse</keyword>
<dbReference type="Gene3D" id="3.40.50.2300">
    <property type="match status" value="2"/>
</dbReference>
<keyword evidence="7 25" id="KW-1133">Transmembrane helix</keyword>
<dbReference type="PANTHER" id="PTHR18966">
    <property type="entry name" value="IONOTROPIC GLUTAMATE RECEPTOR"/>
    <property type="match status" value="1"/>
</dbReference>
<feature type="region of interest" description="Disordered" evidence="26">
    <location>
        <begin position="81"/>
        <end position="114"/>
    </location>
</feature>
<accession>A0A1A8F7K9</accession>
<dbReference type="InterPro" id="IPR001828">
    <property type="entry name" value="ANF_lig-bd_rcpt"/>
</dbReference>
<feature type="region of interest" description="Disordered" evidence="26">
    <location>
        <begin position="1061"/>
        <end position="1249"/>
    </location>
</feature>
<proteinExistence type="inferred from homology"/>
<evidence type="ECO:0000259" key="27">
    <source>
        <dbReference type="SMART" id="SM00079"/>
    </source>
</evidence>
<dbReference type="InterPro" id="IPR018884">
    <property type="entry name" value="NMDAR2_C"/>
</dbReference>
<evidence type="ECO:0000256" key="14">
    <source>
        <dbReference type="ARBA" id="ARBA00023257"/>
    </source>
</evidence>
<dbReference type="Pfam" id="PF10613">
    <property type="entry name" value="Lig_chan-Glu_bd"/>
    <property type="match status" value="1"/>
</dbReference>
<dbReference type="GO" id="GO:0004972">
    <property type="term" value="F:NMDA glutamate receptor activity"/>
    <property type="evidence" value="ECO:0007669"/>
    <property type="project" value="UniProtKB-ARBA"/>
</dbReference>
<feature type="domain" description="Ionotropic glutamate receptor L-glutamate and glycine-binding" evidence="28">
    <location>
        <begin position="551"/>
        <end position="605"/>
    </location>
</feature>
<keyword evidence="13" id="KW-0325">Glycoprotein</keyword>
<evidence type="ECO:0000256" key="18">
    <source>
        <dbReference type="ARBA" id="ARBA00034430"/>
    </source>
</evidence>
<comment type="catalytic activity">
    <reaction evidence="20">
        <text>Ca(2+)(in) = Ca(2+)(out)</text>
        <dbReference type="Rhea" id="RHEA:29671"/>
        <dbReference type="ChEBI" id="CHEBI:29108"/>
    </reaction>
</comment>
<feature type="transmembrane region" description="Helical" evidence="25">
    <location>
        <begin position="920"/>
        <end position="939"/>
    </location>
</feature>
<keyword evidence="1 25" id="KW-0813">Transport</keyword>
<feature type="site" description="Crucial to convey clamshell closure to channel opening" evidence="23">
    <location>
        <position position="765"/>
    </location>
</feature>
<evidence type="ECO:0000256" key="7">
    <source>
        <dbReference type="ARBA" id="ARBA00022989"/>
    </source>
</evidence>
<feature type="compositionally biased region" description="Gly residues" evidence="26">
    <location>
        <begin position="81"/>
        <end position="100"/>
    </location>
</feature>
<feature type="binding site" evidence="22">
    <location>
        <position position="834"/>
    </location>
    <ligand>
        <name>L-glutamate</name>
        <dbReference type="ChEBI" id="CHEBI:29985"/>
    </ligand>
</feature>
<feature type="compositionally biased region" description="Polar residues" evidence="26">
    <location>
        <begin position="1072"/>
        <end position="1094"/>
    </location>
</feature>
<feature type="region of interest" description="Disordered" evidence="26">
    <location>
        <begin position="1"/>
        <end position="49"/>
    </location>
</feature>
<dbReference type="CDD" id="cd13718">
    <property type="entry name" value="PBP2_iGluR_NMDA_Nr2"/>
    <property type="match status" value="1"/>
</dbReference>
<comment type="function">
    <text evidence="25">Receptor for glutamate that functions as a ligand-gated ion channel in the central nervous system and plays an important role in excitatory synaptic transmission. L-glutamate acts as an excitatory neurotransmitter at many synapses in the central nervous system.</text>
</comment>
<protein>
    <recommendedName>
        <fullName evidence="25">Glutamate receptor</fullName>
    </recommendedName>
</protein>
<dbReference type="FunFam" id="3.40.190.10:FF:000007">
    <property type="entry name" value="Putative glutamate receptor ionotropic NMDA 2B"/>
    <property type="match status" value="1"/>
</dbReference>
<evidence type="ECO:0000256" key="5">
    <source>
        <dbReference type="ARBA" id="ARBA00022837"/>
    </source>
</evidence>
<evidence type="ECO:0000256" key="24">
    <source>
        <dbReference type="PIRSR" id="PIRSR601508-3"/>
    </source>
</evidence>
<feature type="compositionally biased region" description="Gly residues" evidence="26">
    <location>
        <begin position="1192"/>
        <end position="1202"/>
    </location>
</feature>
<dbReference type="InterPro" id="IPR001508">
    <property type="entry name" value="Iono_Glu_rcpt_met"/>
</dbReference>
<dbReference type="FunFam" id="3.40.190.10:FF:000038">
    <property type="entry name" value="Putative glutamate receptor ionotropic NMDA 2B"/>
    <property type="match status" value="1"/>
</dbReference>
<evidence type="ECO:0000256" key="2">
    <source>
        <dbReference type="ARBA" id="ARBA00022475"/>
    </source>
</evidence>
<evidence type="ECO:0000256" key="21">
    <source>
        <dbReference type="ARBA" id="ARBA00038189"/>
    </source>
</evidence>
<evidence type="ECO:0000256" key="4">
    <source>
        <dbReference type="ARBA" id="ARBA00022729"/>
    </source>
</evidence>
<evidence type="ECO:0000259" key="28">
    <source>
        <dbReference type="SMART" id="SM00918"/>
    </source>
</evidence>
<evidence type="ECO:0000256" key="25">
    <source>
        <dbReference type="RuleBase" id="RU367118"/>
    </source>
</evidence>
<evidence type="ECO:0000256" key="22">
    <source>
        <dbReference type="PIRSR" id="PIRSR601508-1"/>
    </source>
</evidence>
<dbReference type="InterPro" id="IPR019594">
    <property type="entry name" value="Glu/Gly-bd"/>
</dbReference>
<dbReference type="GO" id="GO:0017146">
    <property type="term" value="C:NMDA selective glutamate receptor complex"/>
    <property type="evidence" value="ECO:0007669"/>
    <property type="project" value="UniProtKB-ARBA"/>
</dbReference>
<organism evidence="29">
    <name type="scientific">Nothobranchius korthausae</name>
    <dbReference type="NCBI Taxonomy" id="1143690"/>
    <lineage>
        <taxon>Eukaryota</taxon>
        <taxon>Metazoa</taxon>
        <taxon>Chordata</taxon>
        <taxon>Craniata</taxon>
        <taxon>Vertebrata</taxon>
        <taxon>Euteleostomi</taxon>
        <taxon>Actinopterygii</taxon>
        <taxon>Neopterygii</taxon>
        <taxon>Teleostei</taxon>
        <taxon>Neoteleostei</taxon>
        <taxon>Acanthomorphata</taxon>
        <taxon>Ovalentaria</taxon>
        <taxon>Atherinomorphae</taxon>
        <taxon>Cyprinodontiformes</taxon>
        <taxon>Nothobranchiidae</taxon>
        <taxon>Nothobranchius</taxon>
    </lineage>
</organism>
<dbReference type="InterPro" id="IPR028082">
    <property type="entry name" value="Peripla_BP_I"/>
</dbReference>
<evidence type="ECO:0000313" key="29">
    <source>
        <dbReference type="EMBL" id="SBQ54746.1"/>
    </source>
</evidence>
<dbReference type="SMART" id="SM00918">
    <property type="entry name" value="Lig_chan-Glu_bd"/>
    <property type="match status" value="1"/>
</dbReference>
<feature type="binding site" evidence="22">
    <location>
        <position position="621"/>
    </location>
    <ligand>
        <name>L-glutamate</name>
        <dbReference type="ChEBI" id="CHEBI:29985"/>
    </ligand>
</feature>
<reference evidence="29" key="1">
    <citation type="submission" date="2016-05" db="EMBL/GenBank/DDBJ databases">
        <authorList>
            <person name="Lavstsen T."/>
            <person name="Jespersen J.S."/>
        </authorList>
    </citation>
    <scope>NUCLEOTIDE SEQUENCE</scope>
    <source>
        <tissue evidence="29">Brain</tissue>
    </source>
</reference>
<evidence type="ECO:0000256" key="16">
    <source>
        <dbReference type="ARBA" id="ARBA00023303"/>
    </source>
</evidence>
<dbReference type="CDD" id="cd06378">
    <property type="entry name" value="PBP1_iGluR_NMDA_NR2"/>
    <property type="match status" value="1"/>
</dbReference>
<feature type="region of interest" description="Disordered" evidence="26">
    <location>
        <begin position="1391"/>
        <end position="1534"/>
    </location>
</feature>
<dbReference type="SUPFAM" id="SSF53822">
    <property type="entry name" value="Periplasmic binding protein-like I"/>
    <property type="match status" value="1"/>
</dbReference>
<feature type="compositionally biased region" description="Polar residues" evidence="26">
    <location>
        <begin position="7"/>
        <end position="18"/>
    </location>
</feature>
<keyword evidence="12 25" id="KW-0675">Receptor</keyword>
<comment type="catalytic activity">
    <reaction evidence="19">
        <text>Na(+)(in) = Na(+)(out)</text>
        <dbReference type="Rhea" id="RHEA:34963"/>
        <dbReference type="ChEBI" id="CHEBI:29101"/>
    </reaction>
</comment>
<feature type="transmembrane region" description="Helical" evidence="25">
    <location>
        <begin position="660"/>
        <end position="682"/>
    </location>
</feature>
<feature type="binding site" evidence="22">
    <location>
        <position position="616"/>
    </location>
    <ligand>
        <name>L-glutamate</name>
        <dbReference type="ChEBI" id="CHEBI:29985"/>
    </ligand>
</feature>
<evidence type="ECO:0000256" key="19">
    <source>
        <dbReference type="ARBA" id="ARBA00036239"/>
    </source>
</evidence>
<feature type="compositionally biased region" description="Polar residues" evidence="26">
    <location>
        <begin position="30"/>
        <end position="44"/>
    </location>
</feature>
<evidence type="ECO:0000256" key="17">
    <source>
        <dbReference type="ARBA" id="ARBA00034104"/>
    </source>
</evidence>
<dbReference type="Pfam" id="PF01094">
    <property type="entry name" value="ANF_receptor"/>
    <property type="match status" value="1"/>
</dbReference>
<feature type="binding site" evidence="22">
    <location>
        <position position="792"/>
    </location>
    <ligand>
        <name>L-glutamate</name>
        <dbReference type="ChEBI" id="CHEBI:29985"/>
    </ligand>
</feature>
<evidence type="ECO:0000256" key="10">
    <source>
        <dbReference type="ARBA" id="ARBA00023136"/>
    </source>
</evidence>
<comment type="similarity">
    <text evidence="21">Belongs to the glutamate-gated ion channel (TC 1.A.10.1) family. NR2B/GRIN2B subfamily.</text>
</comment>
<dbReference type="SMART" id="SM00079">
    <property type="entry name" value="PBPe"/>
    <property type="match status" value="1"/>
</dbReference>
<dbReference type="FunFam" id="1.10.287.70:FF:000199">
    <property type="entry name" value="Glutamate receptor ionotropic, NMDA 2B"/>
    <property type="match status" value="1"/>
</dbReference>
<keyword evidence="3 25" id="KW-0812">Transmembrane</keyword>
<dbReference type="EMBL" id="HAEB01008219">
    <property type="protein sequence ID" value="SBQ54746.1"/>
    <property type="molecule type" value="Transcribed_RNA"/>
</dbReference>
<feature type="region of interest" description="Disordered" evidence="26">
    <location>
        <begin position="1282"/>
        <end position="1310"/>
    </location>
</feature>
<evidence type="ECO:0000256" key="9">
    <source>
        <dbReference type="ARBA" id="ARBA00023065"/>
    </source>
</evidence>
<feature type="compositionally biased region" description="Basic and acidic residues" evidence="26">
    <location>
        <begin position="1442"/>
        <end position="1451"/>
    </location>
</feature>
<dbReference type="FunFam" id="3.40.50.2300:FF:000020">
    <property type="entry name" value="Glutamate receptor ionotropic, NMDA 2B, putative"/>
    <property type="match status" value="1"/>
</dbReference>
<reference evidence="29" key="2">
    <citation type="submission" date="2016-06" db="EMBL/GenBank/DDBJ databases">
        <title>The genome of a short-lived fish provides insights into sex chromosome evolution and the genetic control of aging.</title>
        <authorList>
            <person name="Reichwald K."/>
            <person name="Felder M."/>
            <person name="Petzold A."/>
            <person name="Koch P."/>
            <person name="Groth M."/>
            <person name="Platzer M."/>
        </authorList>
    </citation>
    <scope>NUCLEOTIDE SEQUENCE</scope>
    <source>
        <tissue evidence="29">Brain</tissue>
    </source>
</reference>
<feature type="domain" description="Ionotropic glutamate receptor C-terminal" evidence="27">
    <location>
        <begin position="533"/>
        <end position="901"/>
    </location>
</feature>
<evidence type="ECO:0000256" key="11">
    <source>
        <dbReference type="ARBA" id="ARBA00023157"/>
    </source>
</evidence>
<evidence type="ECO:0000256" key="1">
    <source>
        <dbReference type="ARBA" id="ARBA00022448"/>
    </source>
</evidence>
<comment type="catalytic activity">
    <reaction evidence="18">
        <text>K(+)(in) = K(+)(out)</text>
        <dbReference type="Rhea" id="RHEA:29463"/>
        <dbReference type="ChEBI" id="CHEBI:29103"/>
    </reaction>
</comment>
<keyword evidence="10 25" id="KW-0472">Membrane</keyword>
<dbReference type="Pfam" id="PF10565">
    <property type="entry name" value="NMDAR2_C"/>
    <property type="match status" value="1"/>
</dbReference>
<evidence type="ECO:0000256" key="13">
    <source>
        <dbReference type="ARBA" id="ARBA00023180"/>
    </source>
</evidence>
<dbReference type="PRINTS" id="PR00177">
    <property type="entry name" value="NMDARECEPTOR"/>
</dbReference>
<feature type="site" description="Interaction with the cone snail toxin Con-ikot-ikot" evidence="23">
    <location>
        <position position="798"/>
    </location>
</feature>
<dbReference type="InterPro" id="IPR015683">
    <property type="entry name" value="Ionotropic_Glu_rcpt"/>
</dbReference>
<dbReference type="GO" id="GO:0045211">
    <property type="term" value="C:postsynaptic membrane"/>
    <property type="evidence" value="ECO:0007669"/>
    <property type="project" value="UniProtKB-SubCell"/>
</dbReference>
<comment type="subcellular location">
    <subcellularLocation>
        <location evidence="17 25">Postsynaptic cell membrane</location>
        <topology evidence="17 25">Multi-pass membrane protein</topology>
    </subcellularLocation>
</comment>
<keyword evidence="11 24" id="KW-1015">Disulfide bond</keyword>
<feature type="binding site" evidence="22">
    <location>
        <position position="793"/>
    </location>
    <ligand>
        <name>L-glutamate</name>
        <dbReference type="ChEBI" id="CHEBI:29985"/>
    </ligand>
</feature>